<dbReference type="EMBL" id="LAZR01008840">
    <property type="protein sequence ID" value="KKM76260.1"/>
    <property type="molecule type" value="Genomic_DNA"/>
</dbReference>
<dbReference type="InterPro" id="IPR039440">
    <property type="entry name" value="DUF3850"/>
</dbReference>
<dbReference type="Gene3D" id="2.30.130.30">
    <property type="entry name" value="Hypothetical protein"/>
    <property type="match status" value="1"/>
</dbReference>
<gene>
    <name evidence="2" type="ORF">LCGC14_1382040</name>
</gene>
<proteinExistence type="predicted"/>
<dbReference type="AlphaFoldDB" id="A0A0F9MHX1"/>
<feature type="domain" description="DUF3850" evidence="1">
    <location>
        <begin position="4"/>
        <end position="80"/>
    </location>
</feature>
<accession>A0A0F9MHX1</accession>
<comment type="caution">
    <text evidence="2">The sequence shown here is derived from an EMBL/GenBank/DDBJ whole genome shotgun (WGS) entry which is preliminary data.</text>
</comment>
<organism evidence="2">
    <name type="scientific">marine sediment metagenome</name>
    <dbReference type="NCBI Taxonomy" id="412755"/>
    <lineage>
        <taxon>unclassified sequences</taxon>
        <taxon>metagenomes</taxon>
        <taxon>ecological metagenomes</taxon>
    </lineage>
</organism>
<evidence type="ECO:0000259" key="1">
    <source>
        <dbReference type="Pfam" id="PF12961"/>
    </source>
</evidence>
<reference evidence="2" key="1">
    <citation type="journal article" date="2015" name="Nature">
        <title>Complex archaea that bridge the gap between prokaryotes and eukaryotes.</title>
        <authorList>
            <person name="Spang A."/>
            <person name="Saw J.H."/>
            <person name="Jorgensen S.L."/>
            <person name="Zaremba-Niedzwiedzka K."/>
            <person name="Martijn J."/>
            <person name="Lind A.E."/>
            <person name="van Eijk R."/>
            <person name="Schleper C."/>
            <person name="Guy L."/>
            <person name="Ettema T.J."/>
        </authorList>
    </citation>
    <scope>NUCLEOTIDE SEQUENCE</scope>
</reference>
<evidence type="ECO:0000313" key="2">
    <source>
        <dbReference type="EMBL" id="KKM76260.1"/>
    </source>
</evidence>
<name>A0A0F9MHX1_9ZZZZ</name>
<sequence>MATMHELKCWPESFKAIVTGIKTAEWRKDDRLYQPGDWLTLKEYHPTRAAYTGNAMTARVYHVQRGPEFGIPAGYAMLSIRLEPVEEGSAGE</sequence>
<protein>
    <recommendedName>
        <fullName evidence="1">DUF3850 domain-containing protein</fullName>
    </recommendedName>
</protein>
<dbReference type="Pfam" id="PF12961">
    <property type="entry name" value="DUF3850"/>
    <property type="match status" value="1"/>
</dbReference>
<dbReference type="SUPFAM" id="SSF88697">
    <property type="entry name" value="PUA domain-like"/>
    <property type="match status" value="1"/>
</dbReference>
<dbReference type="InterPro" id="IPR015947">
    <property type="entry name" value="PUA-like_sf"/>
</dbReference>